<dbReference type="HOGENOM" id="CLU_2244282_0_0_11"/>
<accession>A0A075V758</accession>
<dbReference type="KEGG" id="aja:AJAP_42655"/>
<dbReference type="Proteomes" id="UP000028492">
    <property type="component" value="Plasmid pAmyja1"/>
</dbReference>
<keyword evidence="2" id="KW-1185">Reference proteome</keyword>
<evidence type="ECO:0000313" key="1">
    <source>
        <dbReference type="EMBL" id="AIG81298.1"/>
    </source>
</evidence>
<geneLocation type="plasmid" evidence="1 2">
    <name>pAmyja1</name>
</geneLocation>
<proteinExistence type="predicted"/>
<keyword evidence="1" id="KW-0614">Plasmid</keyword>
<organism evidence="1 2">
    <name type="scientific">Amycolatopsis japonica</name>
    <dbReference type="NCBI Taxonomy" id="208439"/>
    <lineage>
        <taxon>Bacteria</taxon>
        <taxon>Bacillati</taxon>
        <taxon>Actinomycetota</taxon>
        <taxon>Actinomycetes</taxon>
        <taxon>Pseudonocardiales</taxon>
        <taxon>Pseudonocardiaceae</taxon>
        <taxon>Amycolatopsis</taxon>
        <taxon>Amycolatopsis japonica group</taxon>
    </lineage>
</organism>
<dbReference type="AlphaFoldDB" id="A0A075V758"/>
<dbReference type="RefSeq" id="WP_051972905.1">
    <property type="nucleotide sequence ID" value="NZ_CP008954.1"/>
</dbReference>
<name>A0A075V758_9PSEU</name>
<protein>
    <submittedName>
        <fullName evidence="1">Uncharacterized protein</fullName>
    </submittedName>
</protein>
<evidence type="ECO:0000313" key="2">
    <source>
        <dbReference type="Proteomes" id="UP000028492"/>
    </source>
</evidence>
<reference evidence="1 2" key="1">
    <citation type="journal article" date="2014" name="J. Biotechnol.">
        <title>Complete genome sequence of the actinobacterium Amycolatopsis japonica MG417-CF17(T) (=DSM 44213T) producing (S,S)-N,N'-ethylenediaminedisuccinic acid.</title>
        <authorList>
            <person name="Stegmann E."/>
            <person name="Albersmeier A."/>
            <person name="Spohn M."/>
            <person name="Gert H."/>
            <person name="Weber T."/>
            <person name="Wohlleben W."/>
            <person name="Kalinowski J."/>
            <person name="Ruckert C."/>
        </authorList>
    </citation>
    <scope>NUCLEOTIDE SEQUENCE [LARGE SCALE GENOMIC DNA]</scope>
    <source>
        <strain evidence="2">MG417-CF17 (DSM 44213)</strain>
        <plasmid evidence="1">pAmyja1</plasmid>
    </source>
</reference>
<dbReference type="EMBL" id="CP008954">
    <property type="protein sequence ID" value="AIG81298.1"/>
    <property type="molecule type" value="Genomic_DNA"/>
</dbReference>
<gene>
    <name evidence="1" type="ORF">AJAP_42655</name>
</gene>
<sequence>MTSSQQARNDPNRLPTWDHMMGKALEELTGARGRLGDARDQLNSDWRPPGPYSVDAGHDRVAVLKKITALKTGIDEVKRDLYAMMDRENEARPAKKSSETHDDR</sequence>